<feature type="domain" description="Phospholipid/glycerol acyltransferase" evidence="4">
    <location>
        <begin position="57"/>
        <end position="166"/>
    </location>
</feature>
<dbReference type="PANTHER" id="PTHR10434">
    <property type="entry name" value="1-ACYL-SN-GLYCEROL-3-PHOSPHATE ACYLTRANSFERASE"/>
    <property type="match status" value="1"/>
</dbReference>
<dbReference type="GO" id="GO:0003841">
    <property type="term" value="F:1-acylglycerol-3-phosphate O-acyltransferase activity"/>
    <property type="evidence" value="ECO:0007669"/>
    <property type="project" value="TreeGrafter"/>
</dbReference>
<dbReference type="SUPFAM" id="SSF69593">
    <property type="entry name" value="Glycerol-3-phosphate (1)-acyltransferase"/>
    <property type="match status" value="1"/>
</dbReference>
<dbReference type="RefSeq" id="WP_122101310.1">
    <property type="nucleotide sequence ID" value="NZ_RFLY01000007.1"/>
</dbReference>
<evidence type="ECO:0000313" key="6">
    <source>
        <dbReference type="Proteomes" id="UP000275012"/>
    </source>
</evidence>
<proteinExistence type="predicted"/>
<evidence type="ECO:0000256" key="3">
    <source>
        <dbReference type="ARBA" id="ARBA00023315"/>
    </source>
</evidence>
<dbReference type="Proteomes" id="UP000275012">
    <property type="component" value="Unassembled WGS sequence"/>
</dbReference>
<keyword evidence="6" id="KW-1185">Reference proteome</keyword>
<dbReference type="InterPro" id="IPR002123">
    <property type="entry name" value="Plipid/glycerol_acylTrfase"/>
</dbReference>
<dbReference type="SMART" id="SM00563">
    <property type="entry name" value="PlsC"/>
    <property type="match status" value="1"/>
</dbReference>
<keyword evidence="3 5" id="KW-0012">Acyltransferase</keyword>
<protein>
    <submittedName>
        <fullName evidence="5">Acyltransferase</fullName>
    </submittedName>
</protein>
<reference evidence="5 6" key="1">
    <citation type="submission" date="2018-10" db="EMBL/GenBank/DDBJ databases">
        <title>Proposal of Lysobacter pythonis sp. nov. isolated from royal pythons (Python regius).</title>
        <authorList>
            <person name="Hans-Juergen B."/>
            <person name="Huptas C."/>
            <person name="Sandra B."/>
            <person name="Igor L."/>
            <person name="Joachim S."/>
            <person name="Siegfried S."/>
            <person name="Mareike W."/>
            <person name="Peter K."/>
        </authorList>
    </citation>
    <scope>NUCLEOTIDE SEQUENCE [LARGE SCALE GENOMIC DNA]</scope>
    <source>
        <strain evidence="5 6">4284/11</strain>
    </source>
</reference>
<sequence>MHTRHPHTPARDGAILALPPRAPRAGRGRFARWLGRGILKLGGWRMEGEFPDVPKAVLIGAPHSTNWDGVWGFAALLALDLDLRVLGKKELFRGPLGWLMRVLRVIPIDRRAPGGFVAQSVERMKAAGQLWIGIAPEGTRQQVEHWKTGFWKLAKGADVPVILEYFHYPDKVIGIGPAITLGDDMEADMARIREWYRPWRGKKRGTA</sequence>
<dbReference type="Pfam" id="PF01553">
    <property type="entry name" value="Acyltransferase"/>
    <property type="match status" value="1"/>
</dbReference>
<dbReference type="GO" id="GO:0006654">
    <property type="term" value="P:phosphatidic acid biosynthetic process"/>
    <property type="evidence" value="ECO:0007669"/>
    <property type="project" value="TreeGrafter"/>
</dbReference>
<evidence type="ECO:0000256" key="2">
    <source>
        <dbReference type="ARBA" id="ARBA00022679"/>
    </source>
</evidence>
<gene>
    <name evidence="5" type="ORF">EBB59_06325</name>
</gene>
<evidence type="ECO:0000259" key="4">
    <source>
        <dbReference type="SMART" id="SM00563"/>
    </source>
</evidence>
<comment type="caution">
    <text evidence="5">The sequence shown here is derived from an EMBL/GenBank/DDBJ whole genome shotgun (WGS) entry which is preliminary data.</text>
</comment>
<dbReference type="EMBL" id="RFLY01000007">
    <property type="protein sequence ID" value="RMH93151.1"/>
    <property type="molecule type" value="Genomic_DNA"/>
</dbReference>
<comment type="pathway">
    <text evidence="1">Lipid metabolism.</text>
</comment>
<evidence type="ECO:0000313" key="5">
    <source>
        <dbReference type="EMBL" id="RMH93151.1"/>
    </source>
</evidence>
<dbReference type="OrthoDB" id="9796839at2"/>
<evidence type="ECO:0000256" key="1">
    <source>
        <dbReference type="ARBA" id="ARBA00005189"/>
    </source>
</evidence>
<keyword evidence="2 5" id="KW-0808">Transferase</keyword>
<dbReference type="AlphaFoldDB" id="A0A3M2HTU8"/>
<name>A0A3M2HTU8_9GAMM</name>
<dbReference type="PANTHER" id="PTHR10434:SF9">
    <property type="entry name" value="PHOSPHOLIPID_GLYCEROL ACYLTRANSFERASE DOMAIN-CONTAINING PROTEIN"/>
    <property type="match status" value="1"/>
</dbReference>
<organism evidence="5 6">
    <name type="scientific">Solilutibacter pythonis</name>
    <dbReference type="NCBI Taxonomy" id="2483112"/>
    <lineage>
        <taxon>Bacteria</taxon>
        <taxon>Pseudomonadati</taxon>
        <taxon>Pseudomonadota</taxon>
        <taxon>Gammaproteobacteria</taxon>
        <taxon>Lysobacterales</taxon>
        <taxon>Lysobacteraceae</taxon>
        <taxon>Solilutibacter</taxon>
    </lineage>
</organism>
<accession>A0A3M2HTU8</accession>